<dbReference type="Pfam" id="PF14226">
    <property type="entry name" value="DIOX_N"/>
    <property type="match status" value="1"/>
</dbReference>
<dbReference type="InterPro" id="IPR044861">
    <property type="entry name" value="IPNS-like_FE2OG_OXY"/>
</dbReference>
<dbReference type="Gene3D" id="2.60.120.330">
    <property type="entry name" value="B-lactam Antibiotic, Isopenicillin N Synthase, Chain"/>
    <property type="match status" value="1"/>
</dbReference>
<dbReference type="InterPro" id="IPR005123">
    <property type="entry name" value="Oxoglu/Fe-dep_dioxygenase_dom"/>
</dbReference>
<protein>
    <submittedName>
        <fullName evidence="4">Clavaminate synthase-like protein</fullName>
    </submittedName>
</protein>
<dbReference type="InterPro" id="IPR050231">
    <property type="entry name" value="Iron_ascorbate_oxido_reductase"/>
</dbReference>
<keyword evidence="2" id="KW-0408">Iron</keyword>
<dbReference type="SUPFAM" id="SSF51197">
    <property type="entry name" value="Clavaminate synthase-like"/>
    <property type="match status" value="1"/>
</dbReference>
<dbReference type="InterPro" id="IPR026992">
    <property type="entry name" value="DIOX_N"/>
</dbReference>
<dbReference type="Pfam" id="PF03171">
    <property type="entry name" value="2OG-FeII_Oxy"/>
    <property type="match status" value="1"/>
</dbReference>
<dbReference type="PRINTS" id="PR00682">
    <property type="entry name" value="IPNSYNTHASE"/>
</dbReference>
<proteinExistence type="inferred from homology"/>
<dbReference type="GO" id="GO:0046872">
    <property type="term" value="F:metal ion binding"/>
    <property type="evidence" value="ECO:0007669"/>
    <property type="project" value="UniProtKB-KW"/>
</dbReference>
<feature type="domain" description="Fe2OG dioxygenase" evidence="3">
    <location>
        <begin position="190"/>
        <end position="294"/>
    </location>
</feature>
<dbReference type="GO" id="GO:0016491">
    <property type="term" value="F:oxidoreductase activity"/>
    <property type="evidence" value="ECO:0007669"/>
    <property type="project" value="UniProtKB-KW"/>
</dbReference>
<gene>
    <name evidence="4" type="ORF">K491DRAFT_769321</name>
</gene>
<comment type="similarity">
    <text evidence="1 2">Belongs to the iron/ascorbate-dependent oxidoreductase family.</text>
</comment>
<evidence type="ECO:0000313" key="5">
    <source>
        <dbReference type="Proteomes" id="UP000799324"/>
    </source>
</evidence>
<dbReference type="Proteomes" id="UP000799324">
    <property type="component" value="Unassembled WGS sequence"/>
</dbReference>
<reference evidence="4" key="1">
    <citation type="journal article" date="2020" name="Stud. Mycol.">
        <title>101 Dothideomycetes genomes: a test case for predicting lifestyles and emergence of pathogens.</title>
        <authorList>
            <person name="Haridas S."/>
            <person name="Albert R."/>
            <person name="Binder M."/>
            <person name="Bloem J."/>
            <person name="Labutti K."/>
            <person name="Salamov A."/>
            <person name="Andreopoulos B."/>
            <person name="Baker S."/>
            <person name="Barry K."/>
            <person name="Bills G."/>
            <person name="Bluhm B."/>
            <person name="Cannon C."/>
            <person name="Castanera R."/>
            <person name="Culley D."/>
            <person name="Daum C."/>
            <person name="Ezra D."/>
            <person name="Gonzalez J."/>
            <person name="Henrissat B."/>
            <person name="Kuo A."/>
            <person name="Liang C."/>
            <person name="Lipzen A."/>
            <person name="Lutzoni F."/>
            <person name="Magnuson J."/>
            <person name="Mondo S."/>
            <person name="Nolan M."/>
            <person name="Ohm R."/>
            <person name="Pangilinan J."/>
            <person name="Park H.-J."/>
            <person name="Ramirez L."/>
            <person name="Alfaro M."/>
            <person name="Sun H."/>
            <person name="Tritt A."/>
            <person name="Yoshinaga Y."/>
            <person name="Zwiers L.-H."/>
            <person name="Turgeon B."/>
            <person name="Goodwin S."/>
            <person name="Spatafora J."/>
            <person name="Crous P."/>
            <person name="Grigoriev I."/>
        </authorList>
    </citation>
    <scope>NUCLEOTIDE SEQUENCE</scope>
    <source>
        <strain evidence="4">CBS 122681</strain>
    </source>
</reference>
<dbReference type="PROSITE" id="PS51471">
    <property type="entry name" value="FE2OG_OXY"/>
    <property type="match status" value="1"/>
</dbReference>
<dbReference type="InterPro" id="IPR027443">
    <property type="entry name" value="IPNS-like_sf"/>
</dbReference>
<sequence>MPSTGTGQAPPILDFSAFYSDDPIAKQKLVENVRDCCLHNGFFQITGHPVPLELQNKIMEWNKKFFDLPLEEKMKINKDTSNTWNRGYELLKSQILEEGTLPELKEGFYIGDEIPKTHPYFINKKLNSGPNMWPAPCSSLTASDVEDFKTTALEYYTKVCALAQDILKVLALTLDLEESWFDTNGFTHGAVATMRLLHYPTQPPDSPQKLTRGIGAHTDFGTITLLLQDRVAGLQVYDHATSDWLDVTPTPGAFVVNLGNLMMKWSNDRYISNLHRVINVSGQERYSIPVFYSGNPEFVVECLPGCEGAGKKYEGITVEQAVLNGYADSYGRAERWKRDAESKGKEGRVAEVVGKGVQVA</sequence>
<dbReference type="OrthoDB" id="288590at2759"/>
<evidence type="ECO:0000259" key="3">
    <source>
        <dbReference type="PROSITE" id="PS51471"/>
    </source>
</evidence>
<dbReference type="GO" id="GO:0044283">
    <property type="term" value="P:small molecule biosynthetic process"/>
    <property type="evidence" value="ECO:0007669"/>
    <property type="project" value="UniProtKB-ARBA"/>
</dbReference>
<accession>A0A6A6T134</accession>
<keyword evidence="2" id="KW-0560">Oxidoreductase</keyword>
<dbReference type="AlphaFoldDB" id="A0A6A6T134"/>
<evidence type="ECO:0000313" key="4">
    <source>
        <dbReference type="EMBL" id="KAF2653695.1"/>
    </source>
</evidence>
<evidence type="ECO:0000256" key="1">
    <source>
        <dbReference type="ARBA" id="ARBA00008056"/>
    </source>
</evidence>
<name>A0A6A6T134_9PLEO</name>
<keyword evidence="2" id="KW-0479">Metal-binding</keyword>
<dbReference type="EMBL" id="MU004377">
    <property type="protein sequence ID" value="KAF2653695.1"/>
    <property type="molecule type" value="Genomic_DNA"/>
</dbReference>
<evidence type="ECO:0000256" key="2">
    <source>
        <dbReference type="RuleBase" id="RU003682"/>
    </source>
</evidence>
<organism evidence="4 5">
    <name type="scientific">Lophiostoma macrostomum CBS 122681</name>
    <dbReference type="NCBI Taxonomy" id="1314788"/>
    <lineage>
        <taxon>Eukaryota</taxon>
        <taxon>Fungi</taxon>
        <taxon>Dikarya</taxon>
        <taxon>Ascomycota</taxon>
        <taxon>Pezizomycotina</taxon>
        <taxon>Dothideomycetes</taxon>
        <taxon>Pleosporomycetidae</taxon>
        <taxon>Pleosporales</taxon>
        <taxon>Lophiostomataceae</taxon>
        <taxon>Lophiostoma</taxon>
    </lineage>
</organism>
<keyword evidence="5" id="KW-1185">Reference proteome</keyword>
<dbReference type="PANTHER" id="PTHR47990">
    <property type="entry name" value="2-OXOGLUTARATE (2OG) AND FE(II)-DEPENDENT OXYGENASE SUPERFAMILY PROTEIN-RELATED"/>
    <property type="match status" value="1"/>
</dbReference>